<reference evidence="6" key="2">
    <citation type="submission" date="2011-03" db="EMBL/GenBank/DDBJ databases">
        <title>Comparative genomics and transcriptomics of Neospora caninum and Toxoplasma gondii.</title>
        <authorList>
            <person name="Reid A.J."/>
            <person name="Sohal A."/>
            <person name="Harris D."/>
            <person name="Quail M."/>
            <person name="Sanders M."/>
            <person name="Berriman M."/>
            <person name="Wastling J.M."/>
            <person name="Pain A."/>
        </authorList>
    </citation>
    <scope>NUCLEOTIDE SEQUENCE</scope>
    <source>
        <strain evidence="6">Liverpool</strain>
    </source>
</reference>
<dbReference type="RefSeq" id="XP_003882057.1">
    <property type="nucleotide sequence ID" value="XM_003882008.1"/>
</dbReference>
<feature type="compositionally biased region" description="Low complexity" evidence="5">
    <location>
        <begin position="44"/>
        <end position="65"/>
    </location>
</feature>
<dbReference type="InParanoid" id="F0VE81"/>
<dbReference type="SMART" id="SM00028">
    <property type="entry name" value="TPR"/>
    <property type="match status" value="3"/>
</dbReference>
<evidence type="ECO:0000313" key="7">
    <source>
        <dbReference type="EMBL" id="CEL65986.1"/>
    </source>
</evidence>
<dbReference type="eggNOG" id="KOG0543">
    <property type="taxonomic scope" value="Eukaryota"/>
</dbReference>
<dbReference type="PANTHER" id="PTHR46512:SF9">
    <property type="entry name" value="PEPTIDYLPROLYL ISOMERASE"/>
    <property type="match status" value="1"/>
</dbReference>
<keyword evidence="3" id="KW-0697">Rotamase</keyword>
<organism evidence="6 8">
    <name type="scientific">Neospora caninum (strain Liverpool)</name>
    <dbReference type="NCBI Taxonomy" id="572307"/>
    <lineage>
        <taxon>Eukaryota</taxon>
        <taxon>Sar</taxon>
        <taxon>Alveolata</taxon>
        <taxon>Apicomplexa</taxon>
        <taxon>Conoidasida</taxon>
        <taxon>Coccidia</taxon>
        <taxon>Eucoccidiorida</taxon>
        <taxon>Eimeriorina</taxon>
        <taxon>Sarcocystidae</taxon>
        <taxon>Neospora</taxon>
    </lineage>
</organism>
<protein>
    <recommendedName>
        <fullName evidence="2">peptidylprolyl isomerase</fullName>
        <ecNumber evidence="2">5.2.1.8</ecNumber>
    </recommendedName>
</protein>
<dbReference type="Pfam" id="PF14559">
    <property type="entry name" value="TPR_19"/>
    <property type="match status" value="1"/>
</dbReference>
<evidence type="ECO:0000313" key="8">
    <source>
        <dbReference type="Proteomes" id="UP000007494"/>
    </source>
</evidence>
<gene>
    <name evidence="7" type="ORF">BN1204_018150</name>
    <name evidence="6" type="ORF">NCLIV_018150</name>
</gene>
<feature type="region of interest" description="Disordered" evidence="5">
    <location>
        <begin position="429"/>
        <end position="527"/>
    </location>
</feature>
<dbReference type="EMBL" id="LN714480">
    <property type="protein sequence ID" value="CEL65986.1"/>
    <property type="molecule type" value="Genomic_DNA"/>
</dbReference>
<evidence type="ECO:0000256" key="5">
    <source>
        <dbReference type="SAM" id="MobiDB-lite"/>
    </source>
</evidence>
<dbReference type="PANTHER" id="PTHR46512">
    <property type="entry name" value="PEPTIDYLPROLYL ISOMERASE"/>
    <property type="match status" value="1"/>
</dbReference>
<feature type="compositionally biased region" description="Basic and acidic residues" evidence="5">
    <location>
        <begin position="492"/>
        <end position="501"/>
    </location>
</feature>
<dbReference type="Proteomes" id="UP000007494">
    <property type="component" value="Chromosome VI"/>
</dbReference>
<dbReference type="GeneID" id="13444813"/>
<sequence>MTHLDRSEELGAAEAGKKGVDRSMGLEASPSGVTETAGQKEEQTGTASGKSSPSSSPPAGEESPGFTPEKKQTEEALKGDSPADLSESEGCNERGSESDEDGDLKKKGLALFEKQDFEGAIDCWKRGLRAVNFVLSKDIDDPEKTKEFAQMKMSYLLNLSLGSLKAGQFGPCVHYCDDVLDTDPFHLKALFRKAQALHNLGRLEDSLAMVESLLEAHPNNPAALALEQKLKRELHAYRKKERQMARTMLEHIDADPRSAASATQAPDGETSGFLSRMKAALGFSKESARADFGRLQAAEGSRSSPPSFPFSPPFAFPPNASPDARQFGAGGQGNNPLASLFGSPPHFGAPGHPDAQRLSQDMRDLQRLMELNQRLMESGDDAGFFEKVRLAWAFCCFAGRALLQRTWDACKRRCRDSCSRRKLPPQPYYTVSPLRQAAGTPGSQEAPEAFQDRTGRGKPDNGFSSFAACAGRETGPQVPRFEEVDEGTGVCERTRSARETEAVVLPAGGDRKGGSEYTQTRRRRGHV</sequence>
<dbReference type="GO" id="GO:0003755">
    <property type="term" value="F:peptidyl-prolyl cis-trans isomerase activity"/>
    <property type="evidence" value="ECO:0007669"/>
    <property type="project" value="UniProtKB-EC"/>
</dbReference>
<dbReference type="EMBL" id="FR823387">
    <property type="protein sequence ID" value="CBZ52025.1"/>
    <property type="molecule type" value="Genomic_DNA"/>
</dbReference>
<feature type="region of interest" description="Disordered" evidence="5">
    <location>
        <begin position="1"/>
        <end position="103"/>
    </location>
</feature>
<dbReference type="InterPro" id="IPR011990">
    <property type="entry name" value="TPR-like_helical_dom_sf"/>
</dbReference>
<evidence type="ECO:0000313" key="6">
    <source>
        <dbReference type="EMBL" id="CBZ52025.1"/>
    </source>
</evidence>
<dbReference type="OrthoDB" id="433738at2759"/>
<feature type="compositionally biased region" description="Basic and acidic residues" evidence="5">
    <location>
        <begin position="450"/>
        <end position="459"/>
    </location>
</feature>
<reference evidence="6" key="1">
    <citation type="submission" date="2011-02" db="EMBL/GenBank/DDBJ databases">
        <authorList>
            <person name="Aslett M."/>
        </authorList>
    </citation>
    <scope>NUCLEOTIDE SEQUENCE</scope>
    <source>
        <strain evidence="6">Liverpool</strain>
    </source>
</reference>
<dbReference type="OMA" id="FCCFAGR"/>
<proteinExistence type="predicted"/>
<feature type="compositionally biased region" description="Basic and acidic residues" evidence="5">
    <location>
        <begin position="68"/>
        <end position="78"/>
    </location>
</feature>
<keyword evidence="4" id="KW-0413">Isomerase</keyword>
<evidence type="ECO:0000256" key="3">
    <source>
        <dbReference type="ARBA" id="ARBA00023110"/>
    </source>
</evidence>
<evidence type="ECO:0000256" key="1">
    <source>
        <dbReference type="ARBA" id="ARBA00000971"/>
    </source>
</evidence>
<dbReference type="InterPro" id="IPR019734">
    <property type="entry name" value="TPR_rpt"/>
</dbReference>
<dbReference type="AlphaFoldDB" id="F0VE81"/>
<dbReference type="Gene3D" id="1.25.40.10">
    <property type="entry name" value="Tetratricopeptide repeat domain"/>
    <property type="match status" value="1"/>
</dbReference>
<accession>F0VE81</accession>
<feature type="region of interest" description="Disordered" evidence="5">
    <location>
        <begin position="295"/>
        <end position="356"/>
    </location>
</feature>
<evidence type="ECO:0000256" key="4">
    <source>
        <dbReference type="ARBA" id="ARBA00023235"/>
    </source>
</evidence>
<evidence type="ECO:0000256" key="2">
    <source>
        <dbReference type="ARBA" id="ARBA00013194"/>
    </source>
</evidence>
<dbReference type="InterPro" id="IPR050754">
    <property type="entry name" value="FKBP4/5/8-like"/>
</dbReference>
<dbReference type="VEuPathDB" id="ToxoDB:NCLIV_018150"/>
<reference evidence="8" key="3">
    <citation type="journal article" date="2012" name="PLoS Pathog.">
        <title>Comparative genomics of the apicomplexan parasites Toxoplasma gondii and Neospora caninum: Coccidia differing in host range and transmission strategy.</title>
        <authorList>
            <person name="Reid A.J."/>
            <person name="Vermont S.J."/>
            <person name="Cotton J.A."/>
            <person name="Harris D."/>
            <person name="Hill-Cawthorne G.A."/>
            <person name="Konen-Waisman S."/>
            <person name="Latham S.M."/>
            <person name="Mourier T."/>
            <person name="Norton R."/>
            <person name="Quail M.A."/>
            <person name="Sanders M."/>
            <person name="Shanmugam D."/>
            <person name="Sohal A."/>
            <person name="Wasmuth J.D."/>
            <person name="Brunk B."/>
            <person name="Grigg M.E."/>
            <person name="Howard J.C."/>
            <person name="Parkinson J."/>
            <person name="Roos D.S."/>
            <person name="Trees A.J."/>
            <person name="Berriman M."/>
            <person name="Pain A."/>
            <person name="Wastling J.M."/>
        </authorList>
    </citation>
    <scope>NUCLEOTIDE SEQUENCE [LARGE SCALE GENOMIC DNA]</scope>
    <source>
        <strain evidence="8">Liverpool</strain>
    </source>
</reference>
<feature type="compositionally biased region" description="Basic and acidic residues" evidence="5">
    <location>
        <begin position="1"/>
        <end position="21"/>
    </location>
</feature>
<reference evidence="7" key="4">
    <citation type="journal article" date="2015" name="PLoS ONE">
        <title>Comprehensive Evaluation of Toxoplasma gondii VEG and Neospora caninum LIV Genomes with Tachyzoite Stage Transcriptome and Proteome Defines Novel Transcript Features.</title>
        <authorList>
            <person name="Ramaprasad A."/>
            <person name="Mourier T."/>
            <person name="Naeem R."/>
            <person name="Malas T.B."/>
            <person name="Moussa E."/>
            <person name="Panigrahi A."/>
            <person name="Vermont S.J."/>
            <person name="Otto T.D."/>
            <person name="Wastling J."/>
            <person name="Pain A."/>
        </authorList>
    </citation>
    <scope>NUCLEOTIDE SEQUENCE</scope>
    <source>
        <strain evidence="7">Liverpool</strain>
    </source>
</reference>
<name>F0VE81_NEOCL</name>
<comment type="catalytic activity">
    <reaction evidence="1">
        <text>[protein]-peptidylproline (omega=180) = [protein]-peptidylproline (omega=0)</text>
        <dbReference type="Rhea" id="RHEA:16237"/>
        <dbReference type="Rhea" id="RHEA-COMP:10747"/>
        <dbReference type="Rhea" id="RHEA-COMP:10748"/>
        <dbReference type="ChEBI" id="CHEBI:83833"/>
        <dbReference type="ChEBI" id="CHEBI:83834"/>
        <dbReference type="EC" id="5.2.1.8"/>
    </reaction>
</comment>
<dbReference type="SUPFAM" id="SSF48452">
    <property type="entry name" value="TPR-like"/>
    <property type="match status" value="1"/>
</dbReference>
<feature type="compositionally biased region" description="Pro residues" evidence="5">
    <location>
        <begin position="306"/>
        <end position="320"/>
    </location>
</feature>
<dbReference type="EC" id="5.2.1.8" evidence="2"/>
<keyword evidence="8" id="KW-1185">Reference proteome</keyword>